<name>A0A814WJ17_ADIRI</name>
<evidence type="ECO:0000256" key="2">
    <source>
        <dbReference type="SAM" id="SignalP"/>
    </source>
</evidence>
<sequence length="649" mass="74951">MSRNLTLLIVVLLACRFSCQQIDFSICPNGLTNAPSDPQWPSILPNHFELSAELTTDVETIEVTQSFLGPYRDVVYFHSYETTSKTYSDFDTNELLVVFDDSLLCDRLPIGSNDVLPYLTGQIVKPSILLGFTGRNNYNSAFYTRYLGIETVREGIRAKKFQSCFFIEQEQVTINATYYIGDSPPDQSALNVPFDFVQIDVRSNNLPYTYNILRYVTNPSLTIETPSNVYCPNRTNTKPFPQNLPPRLSLHSEIYTLKNNDTPSRVESYNRLIDETLLFERIDYTMNKLPSEFIPSGLLLDYSLNLNYLYARESQECVIRNATSHAMGTTNEILFQFGDMNNTIQFQYTGITHCNRPHLQCHRWIGQQEVGIFKKQYEWYWSAKYNDIDLQELIPIQVYLTTISEAGPSKMIKQETNIFNYNSQPDSMQLIDTTIGECYRALGPSHQFNYAILRMTLNNDAKYPVHQHLLSLENRLHMQLASDLHIRHIRLSSFVIDITRDTTDQHNKDVYVTFTLLDNPPVSNELLKEPPSLQLIRQLAQQINEGKFHIRDNDGGYDLQARPNSLRTLVLYLLPSENHTSYFNETIFIYHNVTNTIYRQREKIVHRHTGPLIAAFWMGFALLGMIVTLAISSFVAIRKWMPTINNRNT</sequence>
<dbReference type="PANTHER" id="PTHR36902:SF1">
    <property type="entry name" value="ENRICHED IN SURFACE-LABELED PROTEOME PROTEIN 9"/>
    <property type="match status" value="1"/>
</dbReference>
<evidence type="ECO:0000256" key="1">
    <source>
        <dbReference type="SAM" id="Phobius"/>
    </source>
</evidence>
<keyword evidence="6" id="KW-1185">Reference proteome</keyword>
<feature type="chain" id="PRO_5036411044" description="LolA-like domain-containing protein" evidence="2">
    <location>
        <begin position="22"/>
        <end position="649"/>
    </location>
</feature>
<feature type="transmembrane region" description="Helical" evidence="1">
    <location>
        <begin position="612"/>
        <end position="637"/>
    </location>
</feature>
<evidence type="ECO:0000313" key="4">
    <source>
        <dbReference type="EMBL" id="CAF0759765.1"/>
    </source>
</evidence>
<dbReference type="PROSITE" id="PS51257">
    <property type="entry name" value="PROKAR_LIPOPROTEIN"/>
    <property type="match status" value="1"/>
</dbReference>
<evidence type="ECO:0000313" key="6">
    <source>
        <dbReference type="Proteomes" id="UP000663828"/>
    </source>
</evidence>
<proteinExistence type="predicted"/>
<dbReference type="Proteomes" id="UP000663852">
    <property type="component" value="Unassembled WGS sequence"/>
</dbReference>
<dbReference type="OrthoDB" id="5983572at2759"/>
<dbReference type="Proteomes" id="UP000663828">
    <property type="component" value="Unassembled WGS sequence"/>
</dbReference>
<organism evidence="5 6">
    <name type="scientific">Adineta ricciae</name>
    <name type="common">Rotifer</name>
    <dbReference type="NCBI Taxonomy" id="249248"/>
    <lineage>
        <taxon>Eukaryota</taxon>
        <taxon>Metazoa</taxon>
        <taxon>Spiralia</taxon>
        <taxon>Gnathifera</taxon>
        <taxon>Rotifera</taxon>
        <taxon>Eurotatoria</taxon>
        <taxon>Bdelloidea</taxon>
        <taxon>Adinetida</taxon>
        <taxon>Adinetidae</taxon>
        <taxon>Adineta</taxon>
    </lineage>
</organism>
<feature type="signal peptide" evidence="2">
    <location>
        <begin position="1"/>
        <end position="21"/>
    </location>
</feature>
<keyword evidence="1" id="KW-1133">Transmembrane helix</keyword>
<dbReference type="EMBL" id="CAJNOJ010000006">
    <property type="protein sequence ID" value="CAF0759765.1"/>
    <property type="molecule type" value="Genomic_DNA"/>
</dbReference>
<protein>
    <recommendedName>
        <fullName evidence="3">LolA-like domain-containing protein</fullName>
    </recommendedName>
</protein>
<dbReference type="EMBL" id="CAJNOR010001813">
    <property type="protein sequence ID" value="CAF1203165.1"/>
    <property type="molecule type" value="Genomic_DNA"/>
</dbReference>
<dbReference type="Pfam" id="PF25898">
    <property type="entry name" value="LolA_2nd_metazoa"/>
    <property type="match status" value="1"/>
</dbReference>
<evidence type="ECO:0000313" key="5">
    <source>
        <dbReference type="EMBL" id="CAF1203165.1"/>
    </source>
</evidence>
<keyword evidence="1" id="KW-0472">Membrane</keyword>
<evidence type="ECO:0000259" key="3">
    <source>
        <dbReference type="Pfam" id="PF25898"/>
    </source>
</evidence>
<feature type="domain" description="LolA-like" evidence="3">
    <location>
        <begin position="226"/>
        <end position="434"/>
    </location>
</feature>
<dbReference type="PANTHER" id="PTHR36902">
    <property type="entry name" value="ENRICHED IN SURFACE-LABELED PROTEOME PROTEIN 9"/>
    <property type="match status" value="1"/>
</dbReference>
<dbReference type="AlphaFoldDB" id="A0A814WJ17"/>
<dbReference type="InterPro" id="IPR058831">
    <property type="entry name" value="LolA-like_dom_2nd"/>
</dbReference>
<accession>A0A814WJ17</accession>
<comment type="caution">
    <text evidence="5">The sequence shown here is derived from an EMBL/GenBank/DDBJ whole genome shotgun (WGS) entry which is preliminary data.</text>
</comment>
<gene>
    <name evidence="4" type="ORF">EDS130_LOCUS2749</name>
    <name evidence="5" type="ORF">XAT740_LOCUS23791</name>
</gene>
<keyword evidence="2" id="KW-0732">Signal</keyword>
<keyword evidence="1" id="KW-0812">Transmembrane</keyword>
<reference evidence="5" key="1">
    <citation type="submission" date="2021-02" db="EMBL/GenBank/DDBJ databases">
        <authorList>
            <person name="Nowell W R."/>
        </authorList>
    </citation>
    <scope>NUCLEOTIDE SEQUENCE</scope>
</reference>